<evidence type="ECO:0000256" key="5">
    <source>
        <dbReference type="ARBA" id="ARBA00022984"/>
    </source>
</evidence>
<gene>
    <name evidence="12" type="ORF">ACFQBQ_12530</name>
</gene>
<evidence type="ECO:0000256" key="2">
    <source>
        <dbReference type="ARBA" id="ARBA00022475"/>
    </source>
</evidence>
<keyword evidence="13" id="KW-1185">Reference proteome</keyword>
<evidence type="ECO:0000256" key="4">
    <source>
        <dbReference type="ARBA" id="ARBA00022960"/>
    </source>
</evidence>
<feature type="region of interest" description="Disordered" evidence="10">
    <location>
        <begin position="1"/>
        <end position="39"/>
    </location>
</feature>
<dbReference type="InterPro" id="IPR051050">
    <property type="entry name" value="Lipid_II_flippase_MurJ/MviN"/>
</dbReference>
<sequence>MPETPQQPSLFSEPEPRPLPEPQLATQPDLLDPALAPQDKPAPEAVLEATPPAKTPTVASAALLLMVTGMLASVLGLLRTKYINHIFGAGAATDAYNAAFQLPDMVNYFLVGAASATLVTMLTRFREKNDEQAEQETVSAVLNAMLVVLAGAILIAELLTPLYVHHAFPRFDKERADLCISLTRLLLPAQLFFSPAVSSTHVCSRAKSSFAKHCRRSFTRWEFSQARIFFLAYRCVLTARGRAHGRVGRPRFAEHVHGLPHRAAL</sequence>
<keyword evidence="2" id="KW-1003">Cell membrane</keyword>
<dbReference type="InterPro" id="IPR004268">
    <property type="entry name" value="MurJ"/>
</dbReference>
<dbReference type="Proteomes" id="UP001596391">
    <property type="component" value="Unassembled WGS sequence"/>
</dbReference>
<feature type="transmembrane region" description="Helical" evidence="11">
    <location>
        <begin position="106"/>
        <end position="125"/>
    </location>
</feature>
<comment type="function">
    <text evidence="8">Involved in peptidoglycan biosynthesis. Transports lipid-linked peptidoglycan precursors from the inner to the outer leaflet of the cytoplasmic membrane.</text>
</comment>
<evidence type="ECO:0000256" key="8">
    <source>
        <dbReference type="ARBA" id="ARBA00060041"/>
    </source>
</evidence>
<evidence type="ECO:0000256" key="3">
    <source>
        <dbReference type="ARBA" id="ARBA00022692"/>
    </source>
</evidence>
<dbReference type="EMBL" id="JBHSWI010000001">
    <property type="protein sequence ID" value="MFC6646395.1"/>
    <property type="molecule type" value="Genomic_DNA"/>
</dbReference>
<comment type="similarity">
    <text evidence="9">Belongs to the MurJ/MviN family.</text>
</comment>
<accession>A0ABW1ZBV6</accession>
<feature type="transmembrane region" description="Helical" evidence="11">
    <location>
        <begin position="58"/>
        <end position="78"/>
    </location>
</feature>
<dbReference type="RefSeq" id="WP_390235397.1">
    <property type="nucleotide sequence ID" value="NZ_JBHSWI010000001.1"/>
</dbReference>
<evidence type="ECO:0000313" key="12">
    <source>
        <dbReference type="EMBL" id="MFC6646395.1"/>
    </source>
</evidence>
<comment type="caution">
    <text evidence="12">The sequence shown here is derived from an EMBL/GenBank/DDBJ whole genome shotgun (WGS) entry which is preliminary data.</text>
</comment>
<reference evidence="13" key="1">
    <citation type="journal article" date="2019" name="Int. J. Syst. Evol. Microbiol.">
        <title>The Global Catalogue of Microorganisms (GCM) 10K type strain sequencing project: providing services to taxonomists for standard genome sequencing and annotation.</title>
        <authorList>
            <consortium name="The Broad Institute Genomics Platform"/>
            <consortium name="The Broad Institute Genome Sequencing Center for Infectious Disease"/>
            <person name="Wu L."/>
            <person name="Ma J."/>
        </authorList>
    </citation>
    <scope>NUCLEOTIDE SEQUENCE [LARGE SCALE GENOMIC DNA]</scope>
    <source>
        <strain evidence="13">CGMCC 1.16026</strain>
    </source>
</reference>
<organism evidence="12 13">
    <name type="scientific">Granulicella cerasi</name>
    <dbReference type="NCBI Taxonomy" id="741063"/>
    <lineage>
        <taxon>Bacteria</taxon>
        <taxon>Pseudomonadati</taxon>
        <taxon>Acidobacteriota</taxon>
        <taxon>Terriglobia</taxon>
        <taxon>Terriglobales</taxon>
        <taxon>Acidobacteriaceae</taxon>
        <taxon>Granulicella</taxon>
    </lineage>
</organism>
<evidence type="ECO:0000313" key="13">
    <source>
        <dbReference type="Proteomes" id="UP001596391"/>
    </source>
</evidence>
<evidence type="ECO:0000256" key="7">
    <source>
        <dbReference type="ARBA" id="ARBA00023136"/>
    </source>
</evidence>
<keyword evidence="6 11" id="KW-1133">Transmembrane helix</keyword>
<evidence type="ECO:0000256" key="1">
    <source>
        <dbReference type="ARBA" id="ARBA00004651"/>
    </source>
</evidence>
<evidence type="ECO:0000256" key="10">
    <source>
        <dbReference type="SAM" id="MobiDB-lite"/>
    </source>
</evidence>
<dbReference type="Pfam" id="PF03023">
    <property type="entry name" value="MurJ"/>
    <property type="match status" value="1"/>
</dbReference>
<name>A0ABW1ZBV6_9BACT</name>
<evidence type="ECO:0000256" key="9">
    <source>
        <dbReference type="ARBA" id="ARBA00061532"/>
    </source>
</evidence>
<dbReference type="PANTHER" id="PTHR47019">
    <property type="entry name" value="LIPID II FLIPPASE MURJ"/>
    <property type="match status" value="1"/>
</dbReference>
<comment type="subcellular location">
    <subcellularLocation>
        <location evidence="1">Cell membrane</location>
        <topology evidence="1">Multi-pass membrane protein</topology>
    </subcellularLocation>
</comment>
<keyword evidence="7 11" id="KW-0472">Membrane</keyword>
<keyword evidence="4" id="KW-0133">Cell shape</keyword>
<proteinExistence type="inferred from homology"/>
<keyword evidence="5" id="KW-0573">Peptidoglycan synthesis</keyword>
<evidence type="ECO:0000256" key="11">
    <source>
        <dbReference type="SAM" id="Phobius"/>
    </source>
</evidence>
<feature type="transmembrane region" description="Helical" evidence="11">
    <location>
        <begin position="145"/>
        <end position="164"/>
    </location>
</feature>
<evidence type="ECO:0000256" key="6">
    <source>
        <dbReference type="ARBA" id="ARBA00022989"/>
    </source>
</evidence>
<protein>
    <submittedName>
        <fullName evidence="12">Lipid II flippase MurJ</fullName>
    </submittedName>
</protein>
<dbReference type="PANTHER" id="PTHR47019:SF1">
    <property type="entry name" value="LIPID II FLIPPASE MURJ"/>
    <property type="match status" value="1"/>
</dbReference>
<keyword evidence="3 11" id="KW-0812">Transmembrane</keyword>